<evidence type="ECO:0000259" key="7">
    <source>
        <dbReference type="Pfam" id="PF08281"/>
    </source>
</evidence>
<dbReference type="InterPro" id="IPR014284">
    <property type="entry name" value="RNA_pol_sigma-70_dom"/>
</dbReference>
<sequence length="184" mass="20843">MDPTADVRFTRMYEAYYADVLAYCARRVSRTDAEDVANEVFTVLWRKIDIVESDTAAAWLYSVAYRAITNRWRGAARHRKLRERLGGLGYHPPDTIDTIVVRRDQDRRVLDAVARLKSTDQEVLRLSAWEELTAPEIAQVVGCSVSTAEQRLHRAKKRLAKVLSPSLERSIAAAPLTAEEGGRQ</sequence>
<evidence type="ECO:0000256" key="3">
    <source>
        <dbReference type="ARBA" id="ARBA00023082"/>
    </source>
</evidence>
<evidence type="ECO:0000256" key="5">
    <source>
        <dbReference type="ARBA" id="ARBA00023163"/>
    </source>
</evidence>
<accession>A0A3B0RY71</accession>
<dbReference type="InterPro" id="IPR036388">
    <property type="entry name" value="WH-like_DNA-bd_sf"/>
</dbReference>
<dbReference type="Pfam" id="PF08281">
    <property type="entry name" value="Sigma70_r4_2"/>
    <property type="match status" value="1"/>
</dbReference>
<dbReference type="InterPro" id="IPR007627">
    <property type="entry name" value="RNA_pol_sigma70_r2"/>
</dbReference>
<name>A0A3B0RY71_9ZZZZ</name>
<dbReference type="SUPFAM" id="SSF88946">
    <property type="entry name" value="Sigma2 domain of RNA polymerase sigma factors"/>
    <property type="match status" value="1"/>
</dbReference>
<evidence type="ECO:0000256" key="4">
    <source>
        <dbReference type="ARBA" id="ARBA00023125"/>
    </source>
</evidence>
<dbReference type="NCBIfam" id="TIGR02937">
    <property type="entry name" value="sigma70-ECF"/>
    <property type="match status" value="1"/>
</dbReference>
<gene>
    <name evidence="8" type="ORF">MNBD_ACTINO01-1779</name>
</gene>
<evidence type="ECO:0000256" key="2">
    <source>
        <dbReference type="ARBA" id="ARBA00023015"/>
    </source>
</evidence>
<evidence type="ECO:0000259" key="6">
    <source>
        <dbReference type="Pfam" id="PF04542"/>
    </source>
</evidence>
<protein>
    <recommendedName>
        <fullName evidence="9">RNA polymerase ECF-type sigma factor</fullName>
    </recommendedName>
</protein>
<dbReference type="GO" id="GO:0003677">
    <property type="term" value="F:DNA binding"/>
    <property type="evidence" value="ECO:0007669"/>
    <property type="project" value="UniProtKB-KW"/>
</dbReference>
<dbReference type="Gene3D" id="1.10.10.10">
    <property type="entry name" value="Winged helix-like DNA-binding domain superfamily/Winged helix DNA-binding domain"/>
    <property type="match status" value="1"/>
</dbReference>
<feature type="domain" description="RNA polymerase sigma-70 region 2" evidence="6">
    <location>
        <begin position="12"/>
        <end position="77"/>
    </location>
</feature>
<reference evidence="8" key="1">
    <citation type="submission" date="2018-06" db="EMBL/GenBank/DDBJ databases">
        <authorList>
            <person name="Zhirakovskaya E."/>
        </authorList>
    </citation>
    <scope>NUCLEOTIDE SEQUENCE</scope>
</reference>
<dbReference type="GO" id="GO:0006352">
    <property type="term" value="P:DNA-templated transcription initiation"/>
    <property type="evidence" value="ECO:0007669"/>
    <property type="project" value="InterPro"/>
</dbReference>
<dbReference type="CDD" id="cd06171">
    <property type="entry name" value="Sigma70_r4"/>
    <property type="match status" value="1"/>
</dbReference>
<feature type="domain" description="RNA polymerase sigma factor 70 region 4 type 2" evidence="7">
    <location>
        <begin position="107"/>
        <end position="159"/>
    </location>
</feature>
<dbReference type="InterPro" id="IPR013324">
    <property type="entry name" value="RNA_pol_sigma_r3/r4-like"/>
</dbReference>
<evidence type="ECO:0000256" key="1">
    <source>
        <dbReference type="ARBA" id="ARBA00010641"/>
    </source>
</evidence>
<dbReference type="PANTHER" id="PTHR43133">
    <property type="entry name" value="RNA POLYMERASE ECF-TYPE SIGMA FACTO"/>
    <property type="match status" value="1"/>
</dbReference>
<organism evidence="8">
    <name type="scientific">hydrothermal vent metagenome</name>
    <dbReference type="NCBI Taxonomy" id="652676"/>
    <lineage>
        <taxon>unclassified sequences</taxon>
        <taxon>metagenomes</taxon>
        <taxon>ecological metagenomes</taxon>
    </lineage>
</organism>
<keyword evidence="4" id="KW-0238">DNA-binding</keyword>
<evidence type="ECO:0008006" key="9">
    <source>
        <dbReference type="Google" id="ProtNLM"/>
    </source>
</evidence>
<keyword evidence="5" id="KW-0804">Transcription</keyword>
<dbReference type="SUPFAM" id="SSF88659">
    <property type="entry name" value="Sigma3 and sigma4 domains of RNA polymerase sigma factors"/>
    <property type="match status" value="1"/>
</dbReference>
<dbReference type="GO" id="GO:0016987">
    <property type="term" value="F:sigma factor activity"/>
    <property type="evidence" value="ECO:0007669"/>
    <property type="project" value="UniProtKB-KW"/>
</dbReference>
<proteinExistence type="inferred from homology"/>
<dbReference type="InterPro" id="IPR013325">
    <property type="entry name" value="RNA_pol_sigma_r2"/>
</dbReference>
<comment type="similarity">
    <text evidence="1">Belongs to the sigma-70 factor family. ECF subfamily.</text>
</comment>
<dbReference type="EMBL" id="UOEI01000243">
    <property type="protein sequence ID" value="VAV98824.1"/>
    <property type="molecule type" value="Genomic_DNA"/>
</dbReference>
<dbReference type="InterPro" id="IPR039425">
    <property type="entry name" value="RNA_pol_sigma-70-like"/>
</dbReference>
<dbReference type="AlphaFoldDB" id="A0A3B0RY71"/>
<keyword evidence="2" id="KW-0805">Transcription regulation</keyword>
<dbReference type="Pfam" id="PF04542">
    <property type="entry name" value="Sigma70_r2"/>
    <property type="match status" value="1"/>
</dbReference>
<dbReference type="PANTHER" id="PTHR43133:SF8">
    <property type="entry name" value="RNA POLYMERASE SIGMA FACTOR HI_1459-RELATED"/>
    <property type="match status" value="1"/>
</dbReference>
<dbReference type="Gene3D" id="1.10.1740.10">
    <property type="match status" value="1"/>
</dbReference>
<keyword evidence="3" id="KW-0731">Sigma factor</keyword>
<dbReference type="InterPro" id="IPR013249">
    <property type="entry name" value="RNA_pol_sigma70_r4_t2"/>
</dbReference>
<evidence type="ECO:0000313" key="8">
    <source>
        <dbReference type="EMBL" id="VAV98824.1"/>
    </source>
</evidence>